<keyword evidence="1" id="KW-0812">Transmembrane</keyword>
<organism evidence="2 3">
    <name type="scientific">Pterulicium gracile</name>
    <dbReference type="NCBI Taxonomy" id="1884261"/>
    <lineage>
        <taxon>Eukaryota</taxon>
        <taxon>Fungi</taxon>
        <taxon>Dikarya</taxon>
        <taxon>Basidiomycota</taxon>
        <taxon>Agaricomycotina</taxon>
        <taxon>Agaricomycetes</taxon>
        <taxon>Agaricomycetidae</taxon>
        <taxon>Agaricales</taxon>
        <taxon>Pleurotineae</taxon>
        <taxon>Pterulaceae</taxon>
        <taxon>Pterulicium</taxon>
    </lineage>
</organism>
<accession>A0A5C3QJR0</accession>
<keyword evidence="3" id="KW-1185">Reference proteome</keyword>
<protein>
    <recommendedName>
        <fullName evidence="4">FAD/NAD(P)-binding domain-containing protein</fullName>
    </recommendedName>
</protein>
<dbReference type="EMBL" id="ML178823">
    <property type="protein sequence ID" value="TFL02255.1"/>
    <property type="molecule type" value="Genomic_DNA"/>
</dbReference>
<sequence>MHSTTTACNAFAPSHTVPGVLCHALFRLQDAPVALAVVLLSTILLYAYLHSKPSHVQRELAVLGTPRSGPLLGTVVICGGGVGGVLAAKACSDHFERVILVEPEFSKTLSGKPKTRVMQYNSAHAFLVIFAEGLRRLWPSFEQRAKDAGALFLSGDYFFHFNGVYTAVPNQGYPDTLTIRRKTLEPLLHRLLVDDSPQCKDRLQVVEGMVRGIEGNADKTGVRGVYGKTNEGEEFRFDDVDLVIDCAGATQNGLKWLEGAGFPVPERVAHNPNLRYMTVTFTVSEELGALLPVPGGYEAATWLYTFLADKQFGNTGFLLGKMDGRTLQLCTTSWGPCDLPKQAEDLELFLRTLHSPEPIPEWLFETVRLLAEGGSPHFSPAKIPGCSHVHYHEAKGLPNNYVALGDATMQLNPIFGQGCSKAMVGVMILDSLLRDCTSGVISPSFSREFFKGYAARMHGTWSSAKAMDYSYPTTQPAPGESLGKGDFMLKAVNFIRVAGRVDGQIALKLWQTRQLLAPGSSILAPGFLLRVGWAHVRRAVGMVKDQPLTVQVCHKE</sequence>
<dbReference type="Proteomes" id="UP000305067">
    <property type="component" value="Unassembled WGS sequence"/>
</dbReference>
<evidence type="ECO:0000313" key="2">
    <source>
        <dbReference type="EMBL" id="TFL02255.1"/>
    </source>
</evidence>
<feature type="transmembrane region" description="Helical" evidence="1">
    <location>
        <begin position="31"/>
        <end position="49"/>
    </location>
</feature>
<evidence type="ECO:0000313" key="3">
    <source>
        <dbReference type="Proteomes" id="UP000305067"/>
    </source>
</evidence>
<evidence type="ECO:0000256" key="1">
    <source>
        <dbReference type="SAM" id="Phobius"/>
    </source>
</evidence>
<evidence type="ECO:0008006" key="4">
    <source>
        <dbReference type="Google" id="ProtNLM"/>
    </source>
</evidence>
<name>A0A5C3QJR0_9AGAR</name>
<dbReference type="InterPro" id="IPR036188">
    <property type="entry name" value="FAD/NAD-bd_sf"/>
</dbReference>
<proteinExistence type="predicted"/>
<dbReference type="OrthoDB" id="10051892at2759"/>
<dbReference type="SUPFAM" id="SSF51905">
    <property type="entry name" value="FAD/NAD(P)-binding domain"/>
    <property type="match status" value="1"/>
</dbReference>
<keyword evidence="1" id="KW-1133">Transmembrane helix</keyword>
<dbReference type="Gene3D" id="3.30.9.100">
    <property type="match status" value="1"/>
</dbReference>
<dbReference type="AlphaFoldDB" id="A0A5C3QJR0"/>
<gene>
    <name evidence="2" type="ORF">BDV98DRAFT_566970</name>
</gene>
<reference evidence="2 3" key="1">
    <citation type="journal article" date="2019" name="Nat. Ecol. Evol.">
        <title>Megaphylogeny resolves global patterns of mushroom evolution.</title>
        <authorList>
            <person name="Varga T."/>
            <person name="Krizsan K."/>
            <person name="Foldi C."/>
            <person name="Dima B."/>
            <person name="Sanchez-Garcia M."/>
            <person name="Sanchez-Ramirez S."/>
            <person name="Szollosi G.J."/>
            <person name="Szarkandi J.G."/>
            <person name="Papp V."/>
            <person name="Albert L."/>
            <person name="Andreopoulos W."/>
            <person name="Angelini C."/>
            <person name="Antonin V."/>
            <person name="Barry K.W."/>
            <person name="Bougher N.L."/>
            <person name="Buchanan P."/>
            <person name="Buyck B."/>
            <person name="Bense V."/>
            <person name="Catcheside P."/>
            <person name="Chovatia M."/>
            <person name="Cooper J."/>
            <person name="Damon W."/>
            <person name="Desjardin D."/>
            <person name="Finy P."/>
            <person name="Geml J."/>
            <person name="Haridas S."/>
            <person name="Hughes K."/>
            <person name="Justo A."/>
            <person name="Karasinski D."/>
            <person name="Kautmanova I."/>
            <person name="Kiss B."/>
            <person name="Kocsube S."/>
            <person name="Kotiranta H."/>
            <person name="LaButti K.M."/>
            <person name="Lechner B.E."/>
            <person name="Liimatainen K."/>
            <person name="Lipzen A."/>
            <person name="Lukacs Z."/>
            <person name="Mihaltcheva S."/>
            <person name="Morgado L.N."/>
            <person name="Niskanen T."/>
            <person name="Noordeloos M.E."/>
            <person name="Ohm R.A."/>
            <person name="Ortiz-Santana B."/>
            <person name="Ovrebo C."/>
            <person name="Racz N."/>
            <person name="Riley R."/>
            <person name="Savchenko A."/>
            <person name="Shiryaev A."/>
            <person name="Soop K."/>
            <person name="Spirin V."/>
            <person name="Szebenyi C."/>
            <person name="Tomsovsky M."/>
            <person name="Tulloss R.E."/>
            <person name="Uehling J."/>
            <person name="Grigoriev I.V."/>
            <person name="Vagvolgyi C."/>
            <person name="Papp T."/>
            <person name="Martin F.M."/>
            <person name="Miettinen O."/>
            <person name="Hibbett D.S."/>
            <person name="Nagy L.G."/>
        </authorList>
    </citation>
    <scope>NUCLEOTIDE SEQUENCE [LARGE SCALE GENOMIC DNA]</scope>
    <source>
        <strain evidence="2 3">CBS 309.79</strain>
    </source>
</reference>
<dbReference type="Gene3D" id="3.50.50.60">
    <property type="entry name" value="FAD/NAD(P)-binding domain"/>
    <property type="match status" value="2"/>
</dbReference>
<keyword evidence="1" id="KW-0472">Membrane</keyword>